<evidence type="ECO:0000313" key="1">
    <source>
        <dbReference type="EMBL" id="KKM87719.1"/>
    </source>
</evidence>
<name>A0A0F9KZF4_9ZZZZ</name>
<dbReference type="AlphaFoldDB" id="A0A0F9KZF4"/>
<comment type="caution">
    <text evidence="1">The sequence shown here is derived from an EMBL/GenBank/DDBJ whole genome shotgun (WGS) entry which is preliminary data.</text>
</comment>
<sequence>MLNWLKGGICTKLFINEHSTKNASPKAAHTKDYIKYLYNIRFRPLAVPNCDQLVNKVAESLSPLRRALQRNTSPASLLPHRVLLRWVTGLFW</sequence>
<proteinExistence type="predicted"/>
<protein>
    <submittedName>
        <fullName evidence="1">Uncharacterized protein</fullName>
    </submittedName>
</protein>
<reference evidence="1" key="1">
    <citation type="journal article" date="2015" name="Nature">
        <title>Complex archaea that bridge the gap between prokaryotes and eukaryotes.</title>
        <authorList>
            <person name="Spang A."/>
            <person name="Saw J.H."/>
            <person name="Jorgensen S.L."/>
            <person name="Zaremba-Niedzwiedzka K."/>
            <person name="Martijn J."/>
            <person name="Lind A.E."/>
            <person name="van Eijk R."/>
            <person name="Schleper C."/>
            <person name="Guy L."/>
            <person name="Ettema T.J."/>
        </authorList>
    </citation>
    <scope>NUCLEOTIDE SEQUENCE</scope>
</reference>
<accession>A0A0F9KZF4</accession>
<dbReference type="EMBL" id="LAZR01007063">
    <property type="protein sequence ID" value="KKM87719.1"/>
    <property type="molecule type" value="Genomic_DNA"/>
</dbReference>
<organism evidence="1">
    <name type="scientific">marine sediment metagenome</name>
    <dbReference type="NCBI Taxonomy" id="412755"/>
    <lineage>
        <taxon>unclassified sequences</taxon>
        <taxon>metagenomes</taxon>
        <taxon>ecological metagenomes</taxon>
    </lineage>
</organism>
<gene>
    <name evidence="1" type="ORF">LCGC14_1266060</name>
</gene>